<evidence type="ECO:0000313" key="2">
    <source>
        <dbReference type="Proteomes" id="UP000018958"/>
    </source>
</evidence>
<dbReference type="Proteomes" id="UP000018958">
    <property type="component" value="Unassembled WGS sequence"/>
</dbReference>
<organism evidence="1 2">
    <name type="scientific">Phytophthora nicotianae CJ01A1</name>
    <dbReference type="NCBI Taxonomy" id="1317063"/>
    <lineage>
        <taxon>Eukaryota</taxon>
        <taxon>Sar</taxon>
        <taxon>Stramenopiles</taxon>
        <taxon>Oomycota</taxon>
        <taxon>Peronosporomycetes</taxon>
        <taxon>Peronosporales</taxon>
        <taxon>Peronosporaceae</taxon>
        <taxon>Phytophthora</taxon>
    </lineage>
</organism>
<evidence type="ECO:0000313" key="1">
    <source>
        <dbReference type="EMBL" id="ETP21746.1"/>
    </source>
</evidence>
<comment type="caution">
    <text evidence="1">The sequence shown here is derived from an EMBL/GenBank/DDBJ whole genome shotgun (WGS) entry which is preliminary data.</text>
</comment>
<sequence length="60" mass="7068">MSFPRCRTQKQTLLRTTRSVHTKINWRMLQSSSLNCVEHSTANLTARRVSWSVSRPRLRP</sequence>
<protein>
    <submittedName>
        <fullName evidence="1">Uncharacterized protein</fullName>
    </submittedName>
</protein>
<accession>W2XGJ5</accession>
<dbReference type="AlphaFoldDB" id="W2XGJ5"/>
<proteinExistence type="predicted"/>
<dbReference type="EMBL" id="ANIX01001055">
    <property type="protein sequence ID" value="ETP21746.1"/>
    <property type="molecule type" value="Genomic_DNA"/>
</dbReference>
<reference evidence="1 2" key="1">
    <citation type="submission" date="2013-11" db="EMBL/GenBank/DDBJ databases">
        <title>The Genome Sequence of Phytophthora parasitica CJ01A1.</title>
        <authorList>
            <consortium name="The Broad Institute Genomics Platform"/>
            <person name="Russ C."/>
            <person name="Tyler B."/>
            <person name="Panabieres F."/>
            <person name="Shan W."/>
            <person name="Tripathy S."/>
            <person name="Grunwald N."/>
            <person name="Machado M."/>
            <person name="Johnson C.S."/>
            <person name="Walker B."/>
            <person name="Young S.K."/>
            <person name="Zeng Q."/>
            <person name="Gargeya S."/>
            <person name="Fitzgerald M."/>
            <person name="Haas B."/>
            <person name="Abouelleil A."/>
            <person name="Allen A.W."/>
            <person name="Alvarado L."/>
            <person name="Arachchi H.M."/>
            <person name="Berlin A.M."/>
            <person name="Chapman S.B."/>
            <person name="Gainer-Dewar J."/>
            <person name="Goldberg J."/>
            <person name="Griggs A."/>
            <person name="Gujja S."/>
            <person name="Hansen M."/>
            <person name="Howarth C."/>
            <person name="Imamovic A."/>
            <person name="Ireland A."/>
            <person name="Larimer J."/>
            <person name="McCowan C."/>
            <person name="Murphy C."/>
            <person name="Pearson M."/>
            <person name="Poon T.W."/>
            <person name="Priest M."/>
            <person name="Roberts A."/>
            <person name="Saif S."/>
            <person name="Shea T."/>
            <person name="Sisk P."/>
            <person name="Sykes S."/>
            <person name="Wortman J."/>
            <person name="Nusbaum C."/>
            <person name="Birren B."/>
        </authorList>
    </citation>
    <scope>NUCLEOTIDE SEQUENCE [LARGE SCALE GENOMIC DNA]</scope>
    <source>
        <strain evidence="1 2">CJ01A1</strain>
    </source>
</reference>
<name>W2XGJ5_PHYNI</name>
<gene>
    <name evidence="1" type="ORF">F441_04773</name>
</gene>